<dbReference type="AlphaFoldDB" id="A0A9R1UWP7"/>
<dbReference type="CDD" id="cd01650">
    <property type="entry name" value="RT_nLTR_like"/>
    <property type="match status" value="1"/>
</dbReference>
<dbReference type="PROSITE" id="PS50878">
    <property type="entry name" value="RT_POL"/>
    <property type="match status" value="1"/>
</dbReference>
<evidence type="ECO:0000259" key="1">
    <source>
        <dbReference type="PROSITE" id="PS50878"/>
    </source>
</evidence>
<protein>
    <recommendedName>
        <fullName evidence="1">Reverse transcriptase domain-containing protein</fullName>
    </recommendedName>
</protein>
<sequence length="376" mass="42513">MASLDLRQKSRIKWLVDGDENTWFFHGFVNNRNRKNHINGLLIDAAKTKDPLVLGDYRPISLIGSLYKIIAKLLASRICVVIGECIDEVQTAFVEGRNILEGPLIVNELCSWGKKANKKILIFKADFNKAFDSVNWKFFRFYDATNELRYKMEGCLESARASVLVNDCPTDEFQLEKGVRQGDRLSPYLFILAMEGLNIALKEATTKGIFQGNSIPRSNIQLSHLFYADDALFIREWSHQNIINLARLLKCFYVSSGLSVNFRKSKVFGIGGENWALPLGCEPSTLPFTFLGIPVGENVNRQSSWNLIIENFKNKLSCWKSKTLSFGGRVTLAKSVLGNLPTFYLSLFAAPLGVIETLEKIRRNFIRGGTNNEHKI</sequence>
<evidence type="ECO:0000313" key="2">
    <source>
        <dbReference type="EMBL" id="KAJ0195211.1"/>
    </source>
</evidence>
<organism evidence="2 3">
    <name type="scientific">Lactuca sativa</name>
    <name type="common">Garden lettuce</name>
    <dbReference type="NCBI Taxonomy" id="4236"/>
    <lineage>
        <taxon>Eukaryota</taxon>
        <taxon>Viridiplantae</taxon>
        <taxon>Streptophyta</taxon>
        <taxon>Embryophyta</taxon>
        <taxon>Tracheophyta</taxon>
        <taxon>Spermatophyta</taxon>
        <taxon>Magnoliopsida</taxon>
        <taxon>eudicotyledons</taxon>
        <taxon>Gunneridae</taxon>
        <taxon>Pentapetalae</taxon>
        <taxon>asterids</taxon>
        <taxon>campanulids</taxon>
        <taxon>Asterales</taxon>
        <taxon>Asteraceae</taxon>
        <taxon>Cichorioideae</taxon>
        <taxon>Cichorieae</taxon>
        <taxon>Lactucinae</taxon>
        <taxon>Lactuca</taxon>
    </lineage>
</organism>
<dbReference type="Pfam" id="PF00078">
    <property type="entry name" value="RVT_1"/>
    <property type="match status" value="1"/>
</dbReference>
<gene>
    <name evidence="2" type="ORF">LSAT_V11C700364000</name>
</gene>
<feature type="domain" description="Reverse transcriptase" evidence="1">
    <location>
        <begin position="26"/>
        <end position="295"/>
    </location>
</feature>
<dbReference type="Proteomes" id="UP000235145">
    <property type="component" value="Unassembled WGS sequence"/>
</dbReference>
<dbReference type="PANTHER" id="PTHR33116">
    <property type="entry name" value="REVERSE TRANSCRIPTASE ZINC-BINDING DOMAIN-CONTAINING PROTEIN-RELATED-RELATED"/>
    <property type="match status" value="1"/>
</dbReference>
<dbReference type="InterPro" id="IPR043502">
    <property type="entry name" value="DNA/RNA_pol_sf"/>
</dbReference>
<dbReference type="SUPFAM" id="SSF56672">
    <property type="entry name" value="DNA/RNA polymerases"/>
    <property type="match status" value="1"/>
</dbReference>
<proteinExistence type="predicted"/>
<accession>A0A9R1UWP7</accession>
<keyword evidence="3" id="KW-1185">Reference proteome</keyword>
<dbReference type="InterPro" id="IPR000477">
    <property type="entry name" value="RT_dom"/>
</dbReference>
<evidence type="ECO:0000313" key="3">
    <source>
        <dbReference type="Proteomes" id="UP000235145"/>
    </source>
</evidence>
<dbReference type="PANTHER" id="PTHR33116:SF79">
    <property type="entry name" value="REVERSE TRANSCRIPTASE DOMAIN, ZINC FINGER, CCHC-TYPE-RELATED"/>
    <property type="match status" value="1"/>
</dbReference>
<dbReference type="EMBL" id="NBSK02000007">
    <property type="protein sequence ID" value="KAJ0195211.1"/>
    <property type="molecule type" value="Genomic_DNA"/>
</dbReference>
<name>A0A9R1UWP7_LACSA</name>
<reference evidence="2 3" key="1">
    <citation type="journal article" date="2017" name="Nat. Commun.">
        <title>Genome assembly with in vitro proximity ligation data and whole-genome triplication in lettuce.</title>
        <authorList>
            <person name="Reyes-Chin-Wo S."/>
            <person name="Wang Z."/>
            <person name="Yang X."/>
            <person name="Kozik A."/>
            <person name="Arikit S."/>
            <person name="Song C."/>
            <person name="Xia L."/>
            <person name="Froenicke L."/>
            <person name="Lavelle D.O."/>
            <person name="Truco M.J."/>
            <person name="Xia R."/>
            <person name="Zhu S."/>
            <person name="Xu C."/>
            <person name="Xu H."/>
            <person name="Xu X."/>
            <person name="Cox K."/>
            <person name="Korf I."/>
            <person name="Meyers B.C."/>
            <person name="Michelmore R.W."/>
        </authorList>
    </citation>
    <scope>NUCLEOTIDE SEQUENCE [LARGE SCALE GENOMIC DNA]</scope>
    <source>
        <strain evidence="3">cv. Salinas</strain>
        <tissue evidence="2">Seedlings</tissue>
    </source>
</reference>
<comment type="caution">
    <text evidence="2">The sequence shown here is derived from an EMBL/GenBank/DDBJ whole genome shotgun (WGS) entry which is preliminary data.</text>
</comment>